<feature type="domain" description="AP2/ERF" evidence="8">
    <location>
        <begin position="176"/>
        <end position="233"/>
    </location>
</feature>
<dbReference type="PANTHER" id="PTHR31190:SF473">
    <property type="entry name" value="OS05G0437100 PROTEIN"/>
    <property type="match status" value="1"/>
</dbReference>
<dbReference type="PRINTS" id="PR00367">
    <property type="entry name" value="ETHRSPELEMNT"/>
</dbReference>
<evidence type="ECO:0000256" key="1">
    <source>
        <dbReference type="ARBA" id="ARBA00004123"/>
    </source>
</evidence>
<dbReference type="GO" id="GO:0005634">
    <property type="term" value="C:nucleus"/>
    <property type="evidence" value="ECO:0007669"/>
    <property type="project" value="UniProtKB-SubCell"/>
</dbReference>
<evidence type="ECO:0000256" key="3">
    <source>
        <dbReference type="ARBA" id="ARBA00023125"/>
    </source>
</evidence>
<dbReference type="PROSITE" id="PS51257">
    <property type="entry name" value="PROKAR_LIPOPROTEIN"/>
    <property type="match status" value="1"/>
</dbReference>
<dbReference type="InterPro" id="IPR001471">
    <property type="entry name" value="AP2/ERF_dom"/>
</dbReference>
<comment type="similarity">
    <text evidence="6">Belongs to the AP2/ERF transcription factor family. ERF subfamily.</text>
</comment>
<proteinExistence type="inferred from homology"/>
<dbReference type="InterPro" id="IPR044808">
    <property type="entry name" value="ERF_plant"/>
</dbReference>
<reference evidence="9 10" key="1">
    <citation type="journal article" date="2023" name="Hortic Res">
        <title>Pangenome of water caltrop reveals structural variations and asymmetric subgenome divergence after allopolyploidization.</title>
        <authorList>
            <person name="Zhang X."/>
            <person name="Chen Y."/>
            <person name="Wang L."/>
            <person name="Yuan Y."/>
            <person name="Fang M."/>
            <person name="Shi L."/>
            <person name="Lu R."/>
            <person name="Comes H.P."/>
            <person name="Ma Y."/>
            <person name="Chen Y."/>
            <person name="Huang G."/>
            <person name="Zhou Y."/>
            <person name="Zheng Z."/>
            <person name="Qiu Y."/>
        </authorList>
    </citation>
    <scope>NUCLEOTIDE SEQUENCE [LARGE SCALE GENOMIC DNA]</scope>
    <source>
        <tissue evidence="9">Roots</tissue>
    </source>
</reference>
<dbReference type="Pfam" id="PF00847">
    <property type="entry name" value="AP2"/>
    <property type="match status" value="1"/>
</dbReference>
<evidence type="ECO:0000256" key="7">
    <source>
        <dbReference type="SAM" id="MobiDB-lite"/>
    </source>
</evidence>
<evidence type="ECO:0000313" key="9">
    <source>
        <dbReference type="EMBL" id="KAK4747635.1"/>
    </source>
</evidence>
<evidence type="ECO:0000256" key="6">
    <source>
        <dbReference type="ARBA" id="ARBA00024343"/>
    </source>
</evidence>
<dbReference type="SUPFAM" id="SSF54171">
    <property type="entry name" value="DNA-binding domain"/>
    <property type="match status" value="1"/>
</dbReference>
<dbReference type="GO" id="GO:0009873">
    <property type="term" value="P:ethylene-activated signaling pathway"/>
    <property type="evidence" value="ECO:0007669"/>
    <property type="project" value="InterPro"/>
</dbReference>
<dbReference type="CDD" id="cd00018">
    <property type="entry name" value="AP2"/>
    <property type="match status" value="1"/>
</dbReference>
<name>A0AAN7GJR7_9MYRT</name>
<evidence type="ECO:0000313" key="10">
    <source>
        <dbReference type="Proteomes" id="UP001345219"/>
    </source>
</evidence>
<dbReference type="SMART" id="SM00380">
    <property type="entry name" value="AP2"/>
    <property type="match status" value="1"/>
</dbReference>
<evidence type="ECO:0000256" key="4">
    <source>
        <dbReference type="ARBA" id="ARBA00023163"/>
    </source>
</evidence>
<dbReference type="PANTHER" id="PTHR31190">
    <property type="entry name" value="DNA-BINDING DOMAIN"/>
    <property type="match status" value="1"/>
</dbReference>
<dbReference type="InterPro" id="IPR016177">
    <property type="entry name" value="DNA-bd_dom_sf"/>
</dbReference>
<feature type="region of interest" description="Disordered" evidence="7">
    <location>
        <begin position="341"/>
        <end position="372"/>
    </location>
</feature>
<dbReference type="AlphaFoldDB" id="A0AAN7GJR7"/>
<protein>
    <recommendedName>
        <fullName evidence="8">AP2/ERF domain-containing protein</fullName>
    </recommendedName>
</protein>
<dbReference type="Proteomes" id="UP001345219">
    <property type="component" value="Chromosome 12"/>
</dbReference>
<dbReference type="Gene3D" id="3.30.730.10">
    <property type="entry name" value="AP2/ERF domain"/>
    <property type="match status" value="1"/>
</dbReference>
<dbReference type="EMBL" id="JAXIOK010000019">
    <property type="protein sequence ID" value="KAK4747635.1"/>
    <property type="molecule type" value="Genomic_DNA"/>
</dbReference>
<evidence type="ECO:0000256" key="2">
    <source>
        <dbReference type="ARBA" id="ARBA00023015"/>
    </source>
</evidence>
<keyword evidence="2" id="KW-0805">Transcription regulation</keyword>
<keyword evidence="5" id="KW-0539">Nucleus</keyword>
<feature type="compositionally biased region" description="Polar residues" evidence="7">
    <location>
        <begin position="97"/>
        <end position="114"/>
    </location>
</feature>
<evidence type="ECO:0000259" key="8">
    <source>
        <dbReference type="PROSITE" id="PS51032"/>
    </source>
</evidence>
<keyword evidence="4" id="KW-0804">Transcription</keyword>
<evidence type="ECO:0000256" key="5">
    <source>
        <dbReference type="ARBA" id="ARBA00023242"/>
    </source>
</evidence>
<keyword evidence="10" id="KW-1185">Reference proteome</keyword>
<feature type="compositionally biased region" description="Low complexity" evidence="7">
    <location>
        <begin position="72"/>
        <end position="82"/>
    </location>
</feature>
<accession>A0AAN7GJR7</accession>
<gene>
    <name evidence="9" type="ORF">SAY87_014221</name>
</gene>
<organism evidence="9 10">
    <name type="scientific">Trapa incisa</name>
    <dbReference type="NCBI Taxonomy" id="236973"/>
    <lineage>
        <taxon>Eukaryota</taxon>
        <taxon>Viridiplantae</taxon>
        <taxon>Streptophyta</taxon>
        <taxon>Embryophyta</taxon>
        <taxon>Tracheophyta</taxon>
        <taxon>Spermatophyta</taxon>
        <taxon>Magnoliopsida</taxon>
        <taxon>eudicotyledons</taxon>
        <taxon>Gunneridae</taxon>
        <taxon>Pentapetalae</taxon>
        <taxon>rosids</taxon>
        <taxon>malvids</taxon>
        <taxon>Myrtales</taxon>
        <taxon>Lythraceae</taxon>
        <taxon>Trapa</taxon>
    </lineage>
</organism>
<comment type="caution">
    <text evidence="9">The sequence shown here is derived from an EMBL/GenBank/DDBJ whole genome shotgun (WGS) entry which is preliminary data.</text>
</comment>
<dbReference type="GO" id="GO:0003677">
    <property type="term" value="F:DNA binding"/>
    <property type="evidence" value="ECO:0007669"/>
    <property type="project" value="UniProtKB-KW"/>
</dbReference>
<dbReference type="PROSITE" id="PS51032">
    <property type="entry name" value="AP2_ERF"/>
    <property type="match status" value="1"/>
</dbReference>
<dbReference type="InterPro" id="IPR036955">
    <property type="entry name" value="AP2/ERF_dom_sf"/>
</dbReference>
<sequence>MAALDREAEMSEMVSALRRVVSSGHTGVGIACGSSGDPLVTEPPESSPASTIFSFSSLCSSSSPPPIYAYSSTASVSRSYSVPRTVQKRIRRDNHEASLSSSRLIDFRGSQSQVEAEAEASSTVHDEVEAGSTATPPPPYAAHRSSPAQSTPTGEAPHSEESHGGDGLGDQQERRKYRGVRQRPWGKWAAEIRDPHRAARVWLGTFNTAEAAARAYDEAAIRFRGSRAKLNFPETRTAATASNPYGGSSSSSAVVKGQSSVGHMSGDYWEYSRLLQGQPSSLVHQMFSPDYSFPHLASSSQSALSTFYTSPSSWYGAQQPPCWIQQSPPSSLSAPFPMSYSEQQLGQIQRPPVSESWSTLAGHGGENDDDLGYLQAEIWSTSSSQEAPPPPSCSY</sequence>
<comment type="subcellular location">
    <subcellularLocation>
        <location evidence="1">Nucleus</location>
    </subcellularLocation>
</comment>
<keyword evidence="3" id="KW-0238">DNA-binding</keyword>
<dbReference type="GO" id="GO:0003700">
    <property type="term" value="F:DNA-binding transcription factor activity"/>
    <property type="evidence" value="ECO:0007669"/>
    <property type="project" value="InterPro"/>
</dbReference>
<feature type="region of interest" description="Disordered" evidence="7">
    <location>
        <begin position="72"/>
        <end position="184"/>
    </location>
</feature>
<dbReference type="FunFam" id="3.30.730.10:FF:000001">
    <property type="entry name" value="Ethylene-responsive transcription factor 2"/>
    <property type="match status" value="1"/>
</dbReference>